<dbReference type="Gene3D" id="3.40.50.2300">
    <property type="match status" value="1"/>
</dbReference>
<protein>
    <submittedName>
        <fullName evidence="3">Response regulator</fullName>
    </submittedName>
</protein>
<organism evidence="3 4">
    <name type="scientific">Tamlana crocina</name>
    <dbReference type="NCBI Taxonomy" id="393006"/>
    <lineage>
        <taxon>Bacteria</taxon>
        <taxon>Pseudomonadati</taxon>
        <taxon>Bacteroidota</taxon>
        <taxon>Flavobacteriia</taxon>
        <taxon>Flavobacteriales</taxon>
        <taxon>Flavobacteriaceae</taxon>
        <taxon>Tamlana</taxon>
    </lineage>
</organism>
<proteinExistence type="predicted"/>
<dbReference type="Pfam" id="PF00072">
    <property type="entry name" value="Response_reg"/>
    <property type="match status" value="1"/>
</dbReference>
<comment type="caution">
    <text evidence="3">The sequence shown here is derived from an EMBL/GenBank/DDBJ whole genome shotgun (WGS) entry which is preliminary data.</text>
</comment>
<gene>
    <name evidence="3" type="ORF">HC176_13390</name>
</gene>
<keyword evidence="4" id="KW-1185">Reference proteome</keyword>
<accession>A0ABX1DII7</accession>
<dbReference type="InterPro" id="IPR011006">
    <property type="entry name" value="CheY-like_superfamily"/>
</dbReference>
<dbReference type="PROSITE" id="PS50110">
    <property type="entry name" value="RESPONSE_REGULATORY"/>
    <property type="match status" value="1"/>
</dbReference>
<dbReference type="SUPFAM" id="SSF52172">
    <property type="entry name" value="CheY-like"/>
    <property type="match status" value="1"/>
</dbReference>
<dbReference type="PANTHER" id="PTHR44520:SF2">
    <property type="entry name" value="RESPONSE REGULATOR RCP1"/>
    <property type="match status" value="1"/>
</dbReference>
<name>A0ABX1DII7_9FLAO</name>
<sequence length="131" mass="15014">MKKINLACIIDDDSTHVYITKRFLDLTGVVESILICHDGKDAFDKLKAIIVNGDKLPELILLDLNMPVWDGWQFLDAFKTIPTEQKITIYILTSSNNEEDIEKAKKYNMDSNYIVKPISLKELKNIVLDLD</sequence>
<dbReference type="RefSeq" id="WP_167919111.1">
    <property type="nucleotide sequence ID" value="NZ_JAAVJS010000021.1"/>
</dbReference>
<evidence type="ECO:0000313" key="3">
    <source>
        <dbReference type="EMBL" id="NJX16483.1"/>
    </source>
</evidence>
<evidence type="ECO:0000256" key="1">
    <source>
        <dbReference type="PROSITE-ProRule" id="PRU00169"/>
    </source>
</evidence>
<evidence type="ECO:0000313" key="4">
    <source>
        <dbReference type="Proteomes" id="UP000760545"/>
    </source>
</evidence>
<evidence type="ECO:0000259" key="2">
    <source>
        <dbReference type="PROSITE" id="PS50110"/>
    </source>
</evidence>
<dbReference type="InterPro" id="IPR001789">
    <property type="entry name" value="Sig_transdc_resp-reg_receiver"/>
</dbReference>
<feature type="modified residue" description="4-aspartylphosphate" evidence="1">
    <location>
        <position position="63"/>
    </location>
</feature>
<reference evidence="3 4" key="1">
    <citation type="submission" date="2020-03" db="EMBL/GenBank/DDBJ databases">
        <title>Tamlana sp. nov, isolated from XXX.</title>
        <authorList>
            <person name="Cao W.R."/>
        </authorList>
    </citation>
    <scope>NUCLEOTIDE SEQUENCE [LARGE SCALE GENOMIC DNA]</scope>
    <source>
        <strain evidence="3 4">HST1-43</strain>
    </source>
</reference>
<dbReference type="SMART" id="SM00448">
    <property type="entry name" value="REC"/>
    <property type="match status" value="1"/>
</dbReference>
<dbReference type="Proteomes" id="UP000760545">
    <property type="component" value="Unassembled WGS sequence"/>
</dbReference>
<feature type="domain" description="Response regulatory" evidence="2">
    <location>
        <begin position="6"/>
        <end position="131"/>
    </location>
</feature>
<dbReference type="InterPro" id="IPR052893">
    <property type="entry name" value="TCS_response_regulator"/>
</dbReference>
<dbReference type="EMBL" id="JAAVJS010000021">
    <property type="protein sequence ID" value="NJX16483.1"/>
    <property type="molecule type" value="Genomic_DNA"/>
</dbReference>
<dbReference type="PANTHER" id="PTHR44520">
    <property type="entry name" value="RESPONSE REGULATOR RCP1-RELATED"/>
    <property type="match status" value="1"/>
</dbReference>
<keyword evidence="1" id="KW-0597">Phosphoprotein</keyword>